<keyword evidence="7 8" id="KW-0472">Membrane</keyword>
<comment type="similarity">
    <text evidence="2">Belongs to the SLC43A transporter (TC 2.A.1.44) family.</text>
</comment>
<dbReference type="PANTHER" id="PTHR20772:SF2">
    <property type="entry name" value="PROTEIN FMP42"/>
    <property type="match status" value="1"/>
</dbReference>
<gene>
    <name evidence="9" type="ORF">CSUI_006182</name>
</gene>
<proteinExistence type="inferred from homology"/>
<feature type="transmembrane region" description="Helical" evidence="8">
    <location>
        <begin position="269"/>
        <end position="286"/>
    </location>
</feature>
<evidence type="ECO:0000256" key="6">
    <source>
        <dbReference type="ARBA" id="ARBA00022989"/>
    </source>
</evidence>
<dbReference type="InterPro" id="IPR036259">
    <property type="entry name" value="MFS_trans_sf"/>
</dbReference>
<dbReference type="OrthoDB" id="329617at2759"/>
<evidence type="ECO:0000313" key="9">
    <source>
        <dbReference type="EMBL" id="PHJ19987.1"/>
    </source>
</evidence>
<feature type="transmembrane region" description="Helical" evidence="8">
    <location>
        <begin position="298"/>
        <end position="320"/>
    </location>
</feature>
<dbReference type="VEuPathDB" id="ToxoDB:CSUI_006182"/>
<comment type="caution">
    <text evidence="9">The sequence shown here is derived from an EMBL/GenBank/DDBJ whole genome shotgun (WGS) entry which is preliminary data.</text>
</comment>
<dbReference type="GO" id="GO:0016020">
    <property type="term" value="C:membrane"/>
    <property type="evidence" value="ECO:0007669"/>
    <property type="project" value="UniProtKB-SubCell"/>
</dbReference>
<evidence type="ECO:0000256" key="5">
    <source>
        <dbReference type="ARBA" id="ARBA00022970"/>
    </source>
</evidence>
<feature type="transmembrane region" description="Helical" evidence="8">
    <location>
        <begin position="180"/>
        <end position="198"/>
    </location>
</feature>
<evidence type="ECO:0000256" key="4">
    <source>
        <dbReference type="ARBA" id="ARBA00022692"/>
    </source>
</evidence>
<dbReference type="InterPro" id="IPR052599">
    <property type="entry name" value="SLC43A_AATransporter"/>
</dbReference>
<evidence type="ECO:0000256" key="8">
    <source>
        <dbReference type="SAM" id="Phobius"/>
    </source>
</evidence>
<organism evidence="9 10">
    <name type="scientific">Cystoisospora suis</name>
    <dbReference type="NCBI Taxonomy" id="483139"/>
    <lineage>
        <taxon>Eukaryota</taxon>
        <taxon>Sar</taxon>
        <taxon>Alveolata</taxon>
        <taxon>Apicomplexa</taxon>
        <taxon>Conoidasida</taxon>
        <taxon>Coccidia</taxon>
        <taxon>Eucoccidiorida</taxon>
        <taxon>Eimeriorina</taxon>
        <taxon>Sarcocystidae</taxon>
        <taxon>Cystoisospora</taxon>
    </lineage>
</organism>
<dbReference type="InterPro" id="IPR011701">
    <property type="entry name" value="MFS"/>
</dbReference>
<dbReference type="Pfam" id="PF07690">
    <property type="entry name" value="MFS_1"/>
    <property type="match status" value="1"/>
</dbReference>
<reference evidence="9 10" key="1">
    <citation type="journal article" date="2017" name="Int. J. Parasitol.">
        <title>The genome of the protozoan parasite Cystoisospora suis and a reverse vaccinology approach to identify vaccine candidates.</title>
        <authorList>
            <person name="Palmieri N."/>
            <person name="Shrestha A."/>
            <person name="Ruttkowski B."/>
            <person name="Beck T."/>
            <person name="Vogl C."/>
            <person name="Tomley F."/>
            <person name="Blake D.P."/>
            <person name="Joachim A."/>
        </authorList>
    </citation>
    <scope>NUCLEOTIDE SEQUENCE [LARGE SCALE GENOMIC DNA]</scope>
    <source>
        <strain evidence="9 10">Wien I</strain>
    </source>
</reference>
<feature type="transmembrane region" description="Helical" evidence="8">
    <location>
        <begin position="361"/>
        <end position="380"/>
    </location>
</feature>
<feature type="transmembrane region" description="Helical" evidence="8">
    <location>
        <begin position="500"/>
        <end position="522"/>
    </location>
</feature>
<evidence type="ECO:0000256" key="1">
    <source>
        <dbReference type="ARBA" id="ARBA00004141"/>
    </source>
</evidence>
<keyword evidence="3" id="KW-0813">Transport</keyword>
<evidence type="ECO:0000313" key="10">
    <source>
        <dbReference type="Proteomes" id="UP000221165"/>
    </source>
</evidence>
<comment type="subcellular location">
    <subcellularLocation>
        <location evidence="1">Membrane</location>
        <topology evidence="1">Multi-pass membrane protein</topology>
    </subcellularLocation>
</comment>
<dbReference type="GO" id="GO:0022857">
    <property type="term" value="F:transmembrane transporter activity"/>
    <property type="evidence" value="ECO:0007669"/>
    <property type="project" value="InterPro"/>
</dbReference>
<evidence type="ECO:0000256" key="2">
    <source>
        <dbReference type="ARBA" id="ARBA00006595"/>
    </source>
</evidence>
<dbReference type="Gene3D" id="1.20.1250.20">
    <property type="entry name" value="MFS general substrate transporter like domains"/>
    <property type="match status" value="2"/>
</dbReference>
<evidence type="ECO:0000256" key="3">
    <source>
        <dbReference type="ARBA" id="ARBA00022448"/>
    </source>
</evidence>
<keyword evidence="10" id="KW-1185">Reference proteome</keyword>
<dbReference type="SUPFAM" id="SSF103473">
    <property type="entry name" value="MFS general substrate transporter"/>
    <property type="match status" value="1"/>
</dbReference>
<feature type="transmembrane region" description="Helical" evidence="8">
    <location>
        <begin position="327"/>
        <end position="349"/>
    </location>
</feature>
<dbReference type="PANTHER" id="PTHR20772">
    <property type="entry name" value="PROTEIN FMP42"/>
    <property type="match status" value="1"/>
</dbReference>
<sequence>MRIYEKPKEQAVSTTDRKQQACGNWCGRSRRSGNVEFYLRALNDPGCVPHRILFPFVAYFSNVTSPKPPAFLRLASLLSRRRAGLSYKNSFGTEAVTGERACVFTPQVKFLKRHVLTMEGKPTDFNQETGITSVDVDSPGDFDRPPNKAAAENPLMVPEQEAVKHGVPGGPRVAFGLSRWVVLVLYCMYCLLAGPSFFNWTTIADSLYKAGAYSWKCTEETLTPGAQQQEPKCPEQEISVNYLFGVISCSYFVFAMLGGIMLDFAGPKLGALTGLACLLLGWTLLGCSDENFQAYVPATVFIGAGIDMAFFPCLCGANLFPGHGATVISVLGCFRSISFVVGLAIRSIYFSAEGISLRSVMLGYVGLGLGLCVLIAVFIIPRKAWVLPENVVPGGAAVEGEDAEAGVALEGPQANEGDVDVLSGRGKKLSLIQSIKRDFLSLSFIPLLPYFIFVLITILFFTPSAKRLIPMAYEANQIISIFSFIPCIFLGWLTDRVGIVPVMMLCNLSGLVSWILLLIPGIPCFGAFQYMVSVLIAIQMSFLVSQIYCYVTEVFQPENLGKMIGFLCSVGGIISLVTTPMRTYSVENTFYPMTTLCLGLAVINQGLLVVLFFRKKRVPRVL</sequence>
<keyword evidence="4 8" id="KW-0812">Transmembrane</keyword>
<dbReference type="AlphaFoldDB" id="A0A2C6KR82"/>
<feature type="transmembrane region" description="Helical" evidence="8">
    <location>
        <begin position="590"/>
        <end position="613"/>
    </location>
</feature>
<protein>
    <submittedName>
        <fullName evidence="9">Major facilitator family protein</fullName>
    </submittedName>
</protein>
<evidence type="ECO:0000256" key="7">
    <source>
        <dbReference type="ARBA" id="ARBA00023136"/>
    </source>
</evidence>
<accession>A0A2C6KR82</accession>
<name>A0A2C6KR82_9APIC</name>
<dbReference type="RefSeq" id="XP_067921679.1">
    <property type="nucleotide sequence ID" value="XM_068066346.1"/>
</dbReference>
<feature type="transmembrane region" description="Helical" evidence="8">
    <location>
        <begin position="475"/>
        <end position="493"/>
    </location>
</feature>
<keyword evidence="6 8" id="KW-1133">Transmembrane helix</keyword>
<dbReference type="GO" id="GO:0006865">
    <property type="term" value="P:amino acid transport"/>
    <property type="evidence" value="ECO:0007669"/>
    <property type="project" value="UniProtKB-KW"/>
</dbReference>
<feature type="transmembrane region" description="Helical" evidence="8">
    <location>
        <begin position="242"/>
        <end position="262"/>
    </location>
</feature>
<dbReference type="GeneID" id="94429557"/>
<dbReference type="EMBL" id="MIGC01003088">
    <property type="protein sequence ID" value="PHJ19987.1"/>
    <property type="molecule type" value="Genomic_DNA"/>
</dbReference>
<feature type="transmembrane region" description="Helical" evidence="8">
    <location>
        <begin position="439"/>
        <end position="463"/>
    </location>
</feature>
<feature type="transmembrane region" description="Helical" evidence="8">
    <location>
        <begin position="563"/>
        <end position="584"/>
    </location>
</feature>
<dbReference type="Proteomes" id="UP000221165">
    <property type="component" value="Unassembled WGS sequence"/>
</dbReference>
<feature type="transmembrane region" description="Helical" evidence="8">
    <location>
        <begin position="528"/>
        <end position="551"/>
    </location>
</feature>
<keyword evidence="5" id="KW-0029">Amino-acid transport</keyword>